<name>A0ABV3M776_9ACTN</name>
<evidence type="ECO:0000313" key="2">
    <source>
        <dbReference type="EMBL" id="MEW2367554.1"/>
    </source>
</evidence>
<keyword evidence="3" id="KW-1185">Reference proteome</keyword>
<evidence type="ECO:0000256" key="1">
    <source>
        <dbReference type="SAM" id="MobiDB-lite"/>
    </source>
</evidence>
<organism evidence="2 3">
    <name type="scientific">Streptomyces huasconensis</name>
    <dbReference type="NCBI Taxonomy" id="1854574"/>
    <lineage>
        <taxon>Bacteria</taxon>
        <taxon>Bacillati</taxon>
        <taxon>Actinomycetota</taxon>
        <taxon>Actinomycetes</taxon>
        <taxon>Kitasatosporales</taxon>
        <taxon>Streptomycetaceae</taxon>
        <taxon>Streptomyces</taxon>
    </lineage>
</organism>
<reference evidence="2 3" key="1">
    <citation type="submission" date="2024-06" db="EMBL/GenBank/DDBJ databases">
        <title>The Natural Products Discovery Center: Release of the First 8490 Sequenced Strains for Exploring Actinobacteria Biosynthetic Diversity.</title>
        <authorList>
            <person name="Kalkreuter E."/>
            <person name="Kautsar S.A."/>
            <person name="Yang D."/>
            <person name="Bader C.D."/>
            <person name="Teijaro C.N."/>
            <person name="Fluegel L."/>
            <person name="Davis C.M."/>
            <person name="Simpson J.R."/>
            <person name="Lauterbach L."/>
            <person name="Steele A.D."/>
            <person name="Gui C."/>
            <person name="Meng S."/>
            <person name="Li G."/>
            <person name="Viehrig K."/>
            <person name="Ye F."/>
            <person name="Su P."/>
            <person name="Kiefer A.F."/>
            <person name="Nichols A."/>
            <person name="Cepeda A.J."/>
            <person name="Yan W."/>
            <person name="Fan B."/>
            <person name="Jiang Y."/>
            <person name="Adhikari A."/>
            <person name="Zheng C.-J."/>
            <person name="Schuster L."/>
            <person name="Cowan T.M."/>
            <person name="Smanski M.J."/>
            <person name="Chevrette M.G."/>
            <person name="De Carvalho L.P.S."/>
            <person name="Shen B."/>
        </authorList>
    </citation>
    <scope>NUCLEOTIDE SEQUENCE [LARGE SCALE GENOMIC DNA]</scope>
    <source>
        <strain evidence="2 3">NPDC047833</strain>
    </source>
</reference>
<comment type="caution">
    <text evidence="2">The sequence shown here is derived from an EMBL/GenBank/DDBJ whole genome shotgun (WGS) entry which is preliminary data.</text>
</comment>
<gene>
    <name evidence="2" type="ORF">AB0887_37215</name>
</gene>
<dbReference type="Proteomes" id="UP001553843">
    <property type="component" value="Unassembled WGS sequence"/>
</dbReference>
<protein>
    <submittedName>
        <fullName evidence="2">Uncharacterized protein</fullName>
    </submittedName>
</protein>
<evidence type="ECO:0000313" key="3">
    <source>
        <dbReference type="Proteomes" id="UP001553843"/>
    </source>
</evidence>
<dbReference type="EMBL" id="JBEYRS010000027">
    <property type="protein sequence ID" value="MEW2367554.1"/>
    <property type="molecule type" value="Genomic_DNA"/>
</dbReference>
<sequence>MRSRTRPAYEVPSGPRPKYARQEMTSPPEDAARCLACALTCGCHSDSVSCTSAFWSRLFGVVEAPER</sequence>
<accession>A0ABV3M776</accession>
<feature type="region of interest" description="Disordered" evidence="1">
    <location>
        <begin position="1"/>
        <end position="25"/>
    </location>
</feature>
<proteinExistence type="predicted"/>